<feature type="domain" description="Cytidylate kinase" evidence="9">
    <location>
        <begin position="2"/>
        <end position="201"/>
    </location>
</feature>
<dbReference type="InterPro" id="IPR011994">
    <property type="entry name" value="Cytidylate_kinase_dom"/>
</dbReference>
<comment type="similarity">
    <text evidence="1">Belongs to the cytidylate kinase family. Type 1 subfamily.</text>
</comment>
<dbReference type="SUPFAM" id="SSF52540">
    <property type="entry name" value="P-loop containing nucleoside triphosphate hydrolases"/>
    <property type="match status" value="1"/>
</dbReference>
<dbReference type="GO" id="GO:0005524">
    <property type="term" value="F:ATP binding"/>
    <property type="evidence" value="ECO:0007669"/>
    <property type="project" value="UniProtKB-KW"/>
</dbReference>
<dbReference type="Gene3D" id="3.40.50.300">
    <property type="entry name" value="P-loop containing nucleotide triphosphate hydrolases"/>
    <property type="match status" value="1"/>
</dbReference>
<keyword evidence="4" id="KW-0547">Nucleotide-binding</keyword>
<sequence>MCQKIALKLKWNVLNSGALYRLLAFFLNGNKNFYNLNYIKFIVSNLNVKFVYSPKYNEMRTTLHGVDVSNILQELNIGGSASYISSFYVVRRYLVQKQHQFCKLPGLVADGRDMGTVVFPDANVKFFLYSDIYKRTYCRLLQLKKKNPNVNFKGVLKDLKKRDKRDTEREVSHLEPALDSIKIDSTDIDSEELFDIIMKNIYKKIDIKKI</sequence>
<dbReference type="NCBIfam" id="TIGR00017">
    <property type="entry name" value="cmk"/>
    <property type="match status" value="1"/>
</dbReference>
<proteinExistence type="inferred from homology"/>
<evidence type="ECO:0000256" key="1">
    <source>
        <dbReference type="ARBA" id="ARBA00009427"/>
    </source>
</evidence>
<dbReference type="CDD" id="cd02020">
    <property type="entry name" value="CMPK"/>
    <property type="match status" value="1"/>
</dbReference>
<dbReference type="OrthoDB" id="9807434at2"/>
<comment type="catalytic activity">
    <reaction evidence="7">
        <text>dCMP + ATP = dCDP + ADP</text>
        <dbReference type="Rhea" id="RHEA:25094"/>
        <dbReference type="ChEBI" id="CHEBI:30616"/>
        <dbReference type="ChEBI" id="CHEBI:57566"/>
        <dbReference type="ChEBI" id="CHEBI:58593"/>
        <dbReference type="ChEBI" id="CHEBI:456216"/>
        <dbReference type="EC" id="2.7.4.25"/>
    </reaction>
</comment>
<evidence type="ECO:0000256" key="3">
    <source>
        <dbReference type="ARBA" id="ARBA00022679"/>
    </source>
</evidence>
<evidence type="ECO:0000256" key="6">
    <source>
        <dbReference type="ARBA" id="ARBA00022840"/>
    </source>
</evidence>
<evidence type="ECO:0000313" key="10">
    <source>
        <dbReference type="EMBL" id="AZP36165.1"/>
    </source>
</evidence>
<dbReference type="EMBL" id="CP026513">
    <property type="protein sequence ID" value="AZP36165.1"/>
    <property type="molecule type" value="Genomic_DNA"/>
</dbReference>
<keyword evidence="6" id="KW-0067">ATP-binding</keyword>
<evidence type="ECO:0000256" key="4">
    <source>
        <dbReference type="ARBA" id="ARBA00022741"/>
    </source>
</evidence>
<dbReference type="AlphaFoldDB" id="A0A3S9J764"/>
<evidence type="ECO:0000256" key="8">
    <source>
        <dbReference type="ARBA" id="ARBA00048478"/>
    </source>
</evidence>
<dbReference type="KEGG" id="aade:C3B56_00038"/>
<dbReference type="Pfam" id="PF02224">
    <property type="entry name" value="Cytidylate_kin"/>
    <property type="match status" value="1"/>
</dbReference>
<evidence type="ECO:0000259" key="9">
    <source>
        <dbReference type="Pfam" id="PF02224"/>
    </source>
</evidence>
<evidence type="ECO:0000256" key="2">
    <source>
        <dbReference type="ARBA" id="ARBA00012906"/>
    </source>
</evidence>
<dbReference type="GO" id="GO:0036431">
    <property type="term" value="F:dCMP kinase activity"/>
    <property type="evidence" value="ECO:0007669"/>
    <property type="project" value="InterPro"/>
</dbReference>
<organism evidence="10 11">
    <name type="scientific">Candidatus Annandia adelgestsuga</name>
    <dbReference type="NCBI Taxonomy" id="1302411"/>
    <lineage>
        <taxon>Bacteria</taxon>
        <taxon>Pseudomonadati</taxon>
        <taxon>Pseudomonadota</taxon>
        <taxon>Gammaproteobacteria</taxon>
        <taxon>Enterobacterales</taxon>
        <taxon>Enterobacteriaceae</taxon>
        <taxon>Candidatus Annandia</taxon>
    </lineage>
</organism>
<accession>A0A3S9J764</accession>
<evidence type="ECO:0000256" key="7">
    <source>
        <dbReference type="ARBA" id="ARBA00047615"/>
    </source>
</evidence>
<comment type="catalytic activity">
    <reaction evidence="8">
        <text>CMP + ATP = CDP + ADP</text>
        <dbReference type="Rhea" id="RHEA:11600"/>
        <dbReference type="ChEBI" id="CHEBI:30616"/>
        <dbReference type="ChEBI" id="CHEBI:58069"/>
        <dbReference type="ChEBI" id="CHEBI:60377"/>
        <dbReference type="ChEBI" id="CHEBI:456216"/>
        <dbReference type="EC" id="2.7.4.25"/>
    </reaction>
</comment>
<name>A0A3S9J764_9ENTR</name>
<keyword evidence="5 10" id="KW-0418">Kinase</keyword>
<evidence type="ECO:0000313" key="11">
    <source>
        <dbReference type="Proteomes" id="UP000274458"/>
    </source>
</evidence>
<dbReference type="Proteomes" id="UP000274458">
    <property type="component" value="Chromosome"/>
</dbReference>
<reference evidence="10 11" key="1">
    <citation type="journal article" date="2018" name="Genome Biol. Evol.">
        <title>Partnering With a Pest: Genomes of Hemlock Woolly Adelgid Symbionts Reveal Atypical Nutritional Provisioning Patterns in Dual-Obligate Bacteria.</title>
        <authorList>
            <person name="Weglarz K.M."/>
            <person name="Havill N.P."/>
            <person name="Burke G.R."/>
            <person name="von Dohlen C.D."/>
        </authorList>
    </citation>
    <scope>NUCLEOTIDE SEQUENCE [LARGE SCALE GENOMIC DNA]</scope>
    <source>
        <strain evidence="10">ENA</strain>
    </source>
</reference>
<dbReference type="GO" id="GO:0036430">
    <property type="term" value="F:CMP kinase activity"/>
    <property type="evidence" value="ECO:0007669"/>
    <property type="project" value="RHEA"/>
</dbReference>
<dbReference type="EC" id="2.7.4.25" evidence="2"/>
<evidence type="ECO:0000256" key="5">
    <source>
        <dbReference type="ARBA" id="ARBA00022777"/>
    </source>
</evidence>
<keyword evidence="3 10" id="KW-0808">Transferase</keyword>
<dbReference type="InterPro" id="IPR027417">
    <property type="entry name" value="P-loop_NTPase"/>
</dbReference>
<protein>
    <recommendedName>
        <fullName evidence="2">(d)CMP kinase</fullName>
        <ecNumber evidence="2">2.7.4.25</ecNumber>
    </recommendedName>
</protein>
<keyword evidence="11" id="KW-1185">Reference proteome</keyword>
<gene>
    <name evidence="10" type="primary">cmk</name>
    <name evidence="10" type="ORF">C3B56_00038</name>
</gene>
<dbReference type="InterPro" id="IPR003136">
    <property type="entry name" value="Cytidylate_kin"/>
</dbReference>